<dbReference type="OrthoDB" id="422574at2759"/>
<dbReference type="PROSITE" id="PS50404">
    <property type="entry name" value="GST_NTER"/>
    <property type="match status" value="1"/>
</dbReference>
<protein>
    <recommendedName>
        <fullName evidence="2">glutathione transferase</fullName>
        <ecNumber evidence="2">2.5.1.18</ecNumber>
    </recommendedName>
</protein>
<evidence type="ECO:0000313" key="8">
    <source>
        <dbReference type="Proteomes" id="UP000316621"/>
    </source>
</evidence>
<dbReference type="SFLD" id="SFLDS00019">
    <property type="entry name" value="Glutathione_Transferase_(cytos"/>
    <property type="match status" value="1"/>
</dbReference>
<evidence type="ECO:0000259" key="6">
    <source>
        <dbReference type="PROSITE" id="PS50405"/>
    </source>
</evidence>
<dbReference type="InterPro" id="IPR010987">
    <property type="entry name" value="Glutathione-S-Trfase_C-like"/>
</dbReference>
<dbReference type="InterPro" id="IPR040079">
    <property type="entry name" value="Glutathione_S-Trfase"/>
</dbReference>
<evidence type="ECO:0000259" key="5">
    <source>
        <dbReference type="PROSITE" id="PS50404"/>
    </source>
</evidence>
<dbReference type="GO" id="GO:0043295">
    <property type="term" value="F:glutathione binding"/>
    <property type="evidence" value="ECO:0007669"/>
    <property type="project" value="TreeGrafter"/>
</dbReference>
<comment type="catalytic activity">
    <reaction evidence="4">
        <text>RX + glutathione = an S-substituted glutathione + a halide anion + H(+)</text>
        <dbReference type="Rhea" id="RHEA:16437"/>
        <dbReference type="ChEBI" id="CHEBI:15378"/>
        <dbReference type="ChEBI" id="CHEBI:16042"/>
        <dbReference type="ChEBI" id="CHEBI:17792"/>
        <dbReference type="ChEBI" id="CHEBI:57925"/>
        <dbReference type="ChEBI" id="CHEBI:90779"/>
        <dbReference type="EC" id="2.5.1.18"/>
    </reaction>
</comment>
<dbReference type="Pfam" id="PF00043">
    <property type="entry name" value="GST_C"/>
    <property type="match status" value="1"/>
</dbReference>
<proteinExistence type="inferred from homology"/>
<dbReference type="CDD" id="cd03187">
    <property type="entry name" value="GST_C_Phi"/>
    <property type="match status" value="1"/>
</dbReference>
<accession>A0A4Y7KQ26</accession>
<dbReference type="STRING" id="3469.A0A4Y7KQ26"/>
<dbReference type="GO" id="GO:0005737">
    <property type="term" value="C:cytoplasm"/>
    <property type="evidence" value="ECO:0007669"/>
    <property type="project" value="TreeGrafter"/>
</dbReference>
<dbReference type="SUPFAM" id="SSF52833">
    <property type="entry name" value="Thioredoxin-like"/>
    <property type="match status" value="1"/>
</dbReference>
<keyword evidence="3" id="KW-0808">Transferase</keyword>
<dbReference type="FunFam" id="3.40.30.10:FF:000016">
    <property type="entry name" value="Glutathione S-transferase F2"/>
    <property type="match status" value="1"/>
</dbReference>
<name>A0A4Y7KQ26_PAPSO</name>
<dbReference type="Proteomes" id="UP000316621">
    <property type="component" value="Chromosome 8"/>
</dbReference>
<dbReference type="InterPro" id="IPR034347">
    <property type="entry name" value="GST_Phi_C"/>
</dbReference>
<dbReference type="InterPro" id="IPR004046">
    <property type="entry name" value="GST_C"/>
</dbReference>
<dbReference type="OMA" id="WASVEQN"/>
<evidence type="ECO:0000256" key="4">
    <source>
        <dbReference type="ARBA" id="ARBA00047960"/>
    </source>
</evidence>
<comment type="similarity">
    <text evidence="1">Belongs to the GST superfamily. Phi family.</text>
</comment>
<dbReference type="SMR" id="A0A4Y7KQ26"/>
<reference evidence="7 8" key="1">
    <citation type="journal article" date="2018" name="Science">
        <title>The opium poppy genome and morphinan production.</title>
        <authorList>
            <person name="Guo L."/>
            <person name="Winzer T."/>
            <person name="Yang X."/>
            <person name="Li Y."/>
            <person name="Ning Z."/>
            <person name="He Z."/>
            <person name="Teodor R."/>
            <person name="Lu Y."/>
            <person name="Bowser T.A."/>
            <person name="Graham I.A."/>
            <person name="Ye K."/>
        </authorList>
    </citation>
    <scope>NUCLEOTIDE SEQUENCE [LARGE SCALE GENOMIC DNA]</scope>
    <source>
        <strain evidence="8">cv. HN1</strain>
        <tissue evidence="7">Leaves</tissue>
    </source>
</reference>
<dbReference type="InterPro" id="IPR004045">
    <property type="entry name" value="Glutathione_S-Trfase_N"/>
</dbReference>
<evidence type="ECO:0000256" key="2">
    <source>
        <dbReference type="ARBA" id="ARBA00012452"/>
    </source>
</evidence>
<evidence type="ECO:0000256" key="1">
    <source>
        <dbReference type="ARBA" id="ARBA00010128"/>
    </source>
</evidence>
<keyword evidence="8" id="KW-1185">Reference proteome</keyword>
<feature type="domain" description="GST N-terminal" evidence="5">
    <location>
        <begin position="1"/>
        <end position="82"/>
    </location>
</feature>
<dbReference type="CDD" id="cd03053">
    <property type="entry name" value="GST_N_Phi"/>
    <property type="match status" value="1"/>
</dbReference>
<dbReference type="SUPFAM" id="SSF47616">
    <property type="entry name" value="GST C-terminal domain-like"/>
    <property type="match status" value="1"/>
</dbReference>
<dbReference type="InterPro" id="IPR036249">
    <property type="entry name" value="Thioredoxin-like_sf"/>
</dbReference>
<feature type="domain" description="GST C-terminal" evidence="6">
    <location>
        <begin position="89"/>
        <end position="215"/>
    </location>
</feature>
<dbReference type="GO" id="GO:0006749">
    <property type="term" value="P:glutathione metabolic process"/>
    <property type="evidence" value="ECO:0007669"/>
    <property type="project" value="TreeGrafter"/>
</dbReference>
<evidence type="ECO:0000313" key="7">
    <source>
        <dbReference type="EMBL" id="RZC74231.1"/>
    </source>
</evidence>
<dbReference type="SFLD" id="SFLDG00358">
    <property type="entry name" value="Main_(cytGST)"/>
    <property type="match status" value="1"/>
</dbReference>
<dbReference type="GO" id="GO:0004364">
    <property type="term" value="F:glutathione transferase activity"/>
    <property type="evidence" value="ECO:0007669"/>
    <property type="project" value="UniProtKB-EC"/>
</dbReference>
<dbReference type="EMBL" id="CM010722">
    <property type="protein sequence ID" value="RZC74231.1"/>
    <property type="molecule type" value="Genomic_DNA"/>
</dbReference>
<dbReference type="Gene3D" id="1.20.1050.10">
    <property type="match status" value="1"/>
</dbReference>
<dbReference type="EC" id="2.5.1.18" evidence="2"/>
<dbReference type="PROSITE" id="PS50405">
    <property type="entry name" value="GST_CTER"/>
    <property type="match status" value="1"/>
</dbReference>
<evidence type="ECO:0000256" key="3">
    <source>
        <dbReference type="ARBA" id="ARBA00022679"/>
    </source>
</evidence>
<gene>
    <name evidence="7" type="ORF">C5167_049706</name>
</gene>
<dbReference type="InterPro" id="IPR036282">
    <property type="entry name" value="Glutathione-S-Trfase_C_sf"/>
</dbReference>
<dbReference type="PANTHER" id="PTHR43900">
    <property type="entry name" value="GLUTATHIONE S-TRANSFERASE RHO"/>
    <property type="match status" value="1"/>
</dbReference>
<dbReference type="GO" id="GO:0009636">
    <property type="term" value="P:response to toxic substance"/>
    <property type="evidence" value="ECO:0007669"/>
    <property type="project" value="UniProtKB-ARBA"/>
</dbReference>
<dbReference type="Gene3D" id="3.40.30.10">
    <property type="entry name" value="Glutaredoxin"/>
    <property type="match status" value="1"/>
</dbReference>
<dbReference type="PANTHER" id="PTHR43900:SF54">
    <property type="entry name" value="GLUTATHIONE S-TRANSFERASE F12"/>
    <property type="match status" value="1"/>
</dbReference>
<dbReference type="Gramene" id="RZC74231">
    <property type="protein sequence ID" value="RZC74231"/>
    <property type="gene ID" value="C5167_049706"/>
</dbReference>
<dbReference type="FunFam" id="1.20.1050.10:FF:000004">
    <property type="entry name" value="Glutathione S-transferase F2"/>
    <property type="match status" value="1"/>
</dbReference>
<sequence>MVVKIYGPVTGACPQRVMACLFDKEIDFEVETIRLELGEHKRPEFLAKQPFGQVPVVEDGDFRLFESRAIIRYYAAKYADQGTNLLGKTLEERALVDQWLEVEAHNFNELIYTIVFQVVILPRMGQTTDSELVGISEEKLGKVLDIYEEQLSKNSYLAGDSFSLTDLGHLPGIRYLMNEAGKGYLVKDRKNVNAWWENISNRPAWKKVLKLMEKN</sequence>
<dbReference type="AlphaFoldDB" id="A0A4Y7KQ26"/>
<organism evidence="7 8">
    <name type="scientific">Papaver somniferum</name>
    <name type="common">Opium poppy</name>
    <dbReference type="NCBI Taxonomy" id="3469"/>
    <lineage>
        <taxon>Eukaryota</taxon>
        <taxon>Viridiplantae</taxon>
        <taxon>Streptophyta</taxon>
        <taxon>Embryophyta</taxon>
        <taxon>Tracheophyta</taxon>
        <taxon>Spermatophyta</taxon>
        <taxon>Magnoliopsida</taxon>
        <taxon>Ranunculales</taxon>
        <taxon>Papaveraceae</taxon>
        <taxon>Papaveroideae</taxon>
        <taxon>Papaver</taxon>
    </lineage>
</organism>
<dbReference type="Pfam" id="PF02798">
    <property type="entry name" value="GST_N"/>
    <property type="match status" value="1"/>
</dbReference>